<keyword evidence="1" id="KW-0732">Signal</keyword>
<name>A0A532UZ26_UNCT6</name>
<sequence>MKKALLAAMAVLLVLGFAALKCEKDEIVSVTLSPTGDQEVAFGDSLEIKATTDPAEVDKVVFSGIDVEVTEGTEGVYSTSWKAEAVDTEGVYITAKAVLGENELESEDTLHIVVPDTLPEE</sequence>
<feature type="signal peptide" evidence="1">
    <location>
        <begin position="1"/>
        <end position="21"/>
    </location>
</feature>
<feature type="chain" id="PRO_5022164694" description="BIG2 domain-containing protein" evidence="1">
    <location>
        <begin position="22"/>
        <end position="121"/>
    </location>
</feature>
<gene>
    <name evidence="2" type="ORF">CEE36_09730</name>
</gene>
<evidence type="ECO:0008006" key="4">
    <source>
        <dbReference type="Google" id="ProtNLM"/>
    </source>
</evidence>
<dbReference type="Proteomes" id="UP000317778">
    <property type="component" value="Unassembled WGS sequence"/>
</dbReference>
<proteinExistence type="predicted"/>
<reference evidence="2 3" key="1">
    <citation type="submission" date="2017-06" db="EMBL/GenBank/DDBJ databases">
        <title>Novel microbial phyla capable of carbon fixation and sulfur reduction in deep-sea sediments.</title>
        <authorList>
            <person name="Huang J."/>
            <person name="Baker B."/>
            <person name="Wang Y."/>
        </authorList>
    </citation>
    <scope>NUCLEOTIDE SEQUENCE [LARGE SCALE GENOMIC DNA]</scope>
    <source>
        <strain evidence="2">B3_TA06</strain>
    </source>
</reference>
<protein>
    <recommendedName>
        <fullName evidence="4">BIG2 domain-containing protein</fullName>
    </recommendedName>
</protein>
<evidence type="ECO:0000313" key="3">
    <source>
        <dbReference type="Proteomes" id="UP000317778"/>
    </source>
</evidence>
<dbReference type="AlphaFoldDB" id="A0A532UZ26"/>
<organism evidence="2 3">
    <name type="scientific">candidate division TA06 bacterium B3_TA06</name>
    <dbReference type="NCBI Taxonomy" id="2012487"/>
    <lineage>
        <taxon>Bacteria</taxon>
        <taxon>Bacteria division TA06</taxon>
    </lineage>
</organism>
<evidence type="ECO:0000256" key="1">
    <source>
        <dbReference type="SAM" id="SignalP"/>
    </source>
</evidence>
<comment type="caution">
    <text evidence="2">The sequence shown here is derived from an EMBL/GenBank/DDBJ whole genome shotgun (WGS) entry which is preliminary data.</text>
</comment>
<dbReference type="EMBL" id="NJBO01000019">
    <property type="protein sequence ID" value="TKJ40205.1"/>
    <property type="molecule type" value="Genomic_DNA"/>
</dbReference>
<accession>A0A532UZ26</accession>
<evidence type="ECO:0000313" key="2">
    <source>
        <dbReference type="EMBL" id="TKJ40205.1"/>
    </source>
</evidence>